<gene>
    <name evidence="2" type="ORF">NDU88_009927</name>
</gene>
<reference evidence="2" key="1">
    <citation type="journal article" date="2022" name="bioRxiv">
        <title>Sequencing and chromosome-scale assembly of the giantPleurodeles waltlgenome.</title>
        <authorList>
            <person name="Brown T."/>
            <person name="Elewa A."/>
            <person name="Iarovenko S."/>
            <person name="Subramanian E."/>
            <person name="Araus A.J."/>
            <person name="Petzold A."/>
            <person name="Susuki M."/>
            <person name="Suzuki K.-i.T."/>
            <person name="Hayashi T."/>
            <person name="Toyoda A."/>
            <person name="Oliveira C."/>
            <person name="Osipova E."/>
            <person name="Leigh N.D."/>
            <person name="Simon A."/>
            <person name="Yun M.H."/>
        </authorList>
    </citation>
    <scope>NUCLEOTIDE SEQUENCE</scope>
    <source>
        <strain evidence="2">20211129_DDA</strain>
        <tissue evidence="2">Liver</tissue>
    </source>
</reference>
<feature type="compositionally biased region" description="Basic and acidic residues" evidence="1">
    <location>
        <begin position="1"/>
        <end position="12"/>
    </location>
</feature>
<feature type="compositionally biased region" description="Polar residues" evidence="1">
    <location>
        <begin position="19"/>
        <end position="35"/>
    </location>
</feature>
<evidence type="ECO:0000313" key="3">
    <source>
        <dbReference type="Proteomes" id="UP001066276"/>
    </source>
</evidence>
<comment type="caution">
    <text evidence="2">The sequence shown here is derived from an EMBL/GenBank/DDBJ whole genome shotgun (WGS) entry which is preliminary data.</text>
</comment>
<dbReference type="EMBL" id="JANPWB010000011">
    <property type="protein sequence ID" value="KAJ1131592.1"/>
    <property type="molecule type" value="Genomic_DNA"/>
</dbReference>
<sequence length="168" mass="18757">MEEGQRAKRTLDASEDNLIPTNKKTESSQGTTQDNHPLHPPQQRGRTPYWVQKYTENRTQPQCTQKAPPGSSPNQEKGRAKEKGEATSPKEQKWPKRDPRRTPNTQQKRPGQGLAGDRRDPKNAEGHTDQGKHRRGSKAVPTRHDPSNSLSADCAMHRTGGPTEGARK</sequence>
<protein>
    <submittedName>
        <fullName evidence="2">Uncharacterized protein</fullName>
    </submittedName>
</protein>
<accession>A0AAV7PTG5</accession>
<feature type="compositionally biased region" description="Basic and acidic residues" evidence="1">
    <location>
        <begin position="76"/>
        <end position="101"/>
    </location>
</feature>
<organism evidence="2 3">
    <name type="scientific">Pleurodeles waltl</name>
    <name type="common">Iberian ribbed newt</name>
    <dbReference type="NCBI Taxonomy" id="8319"/>
    <lineage>
        <taxon>Eukaryota</taxon>
        <taxon>Metazoa</taxon>
        <taxon>Chordata</taxon>
        <taxon>Craniata</taxon>
        <taxon>Vertebrata</taxon>
        <taxon>Euteleostomi</taxon>
        <taxon>Amphibia</taxon>
        <taxon>Batrachia</taxon>
        <taxon>Caudata</taxon>
        <taxon>Salamandroidea</taxon>
        <taxon>Salamandridae</taxon>
        <taxon>Pleurodelinae</taxon>
        <taxon>Pleurodeles</taxon>
    </lineage>
</organism>
<dbReference type="Proteomes" id="UP001066276">
    <property type="component" value="Chromosome 7"/>
</dbReference>
<name>A0AAV7PTG5_PLEWA</name>
<dbReference type="AlphaFoldDB" id="A0AAV7PTG5"/>
<evidence type="ECO:0000313" key="2">
    <source>
        <dbReference type="EMBL" id="KAJ1131592.1"/>
    </source>
</evidence>
<feature type="compositionally biased region" description="Basic and acidic residues" evidence="1">
    <location>
        <begin position="116"/>
        <end position="131"/>
    </location>
</feature>
<evidence type="ECO:0000256" key="1">
    <source>
        <dbReference type="SAM" id="MobiDB-lite"/>
    </source>
</evidence>
<proteinExistence type="predicted"/>
<keyword evidence="3" id="KW-1185">Reference proteome</keyword>
<feature type="region of interest" description="Disordered" evidence="1">
    <location>
        <begin position="1"/>
        <end position="168"/>
    </location>
</feature>